<dbReference type="Proteomes" id="UP001597483">
    <property type="component" value="Unassembled WGS sequence"/>
</dbReference>
<protein>
    <submittedName>
        <fullName evidence="3">Uncharacterized protein</fullName>
    </submittedName>
</protein>
<name>A0ABW5H3W7_9PSEU</name>
<accession>A0ABW5H3W7</accession>
<reference evidence="4" key="1">
    <citation type="journal article" date="2019" name="Int. J. Syst. Evol. Microbiol.">
        <title>The Global Catalogue of Microorganisms (GCM) 10K type strain sequencing project: providing services to taxonomists for standard genome sequencing and annotation.</title>
        <authorList>
            <consortium name="The Broad Institute Genomics Platform"/>
            <consortium name="The Broad Institute Genome Sequencing Center for Infectious Disease"/>
            <person name="Wu L."/>
            <person name="Ma J."/>
        </authorList>
    </citation>
    <scope>NUCLEOTIDE SEQUENCE [LARGE SCALE GENOMIC DNA]</scope>
    <source>
        <strain evidence="4">CGMCC 4.7641</strain>
    </source>
</reference>
<evidence type="ECO:0000313" key="4">
    <source>
        <dbReference type="Proteomes" id="UP001597483"/>
    </source>
</evidence>
<feature type="transmembrane region" description="Helical" evidence="2">
    <location>
        <begin position="49"/>
        <end position="70"/>
    </location>
</feature>
<keyword evidence="2" id="KW-0472">Membrane</keyword>
<keyword evidence="4" id="KW-1185">Reference proteome</keyword>
<keyword evidence="2" id="KW-1133">Transmembrane helix</keyword>
<evidence type="ECO:0000256" key="2">
    <source>
        <dbReference type="SAM" id="Phobius"/>
    </source>
</evidence>
<gene>
    <name evidence="3" type="ORF">ACFSVL_10585</name>
</gene>
<dbReference type="RefSeq" id="WP_378302933.1">
    <property type="nucleotide sequence ID" value="NZ_JBHUKS010000006.1"/>
</dbReference>
<proteinExistence type="predicted"/>
<evidence type="ECO:0000313" key="3">
    <source>
        <dbReference type="EMBL" id="MFD2467843.1"/>
    </source>
</evidence>
<dbReference type="EMBL" id="JBHUKS010000006">
    <property type="protein sequence ID" value="MFD2467843.1"/>
    <property type="molecule type" value="Genomic_DNA"/>
</dbReference>
<sequence>MTLRPTTKPEPEPDDDQSPDSDGRLPEESEATSETNRTLHNALSSWSHTWRLIAITVTVLGMVITGIWLLRVNVELGPLRVIGR</sequence>
<organism evidence="3 4">
    <name type="scientific">Amycolatopsis silviterrae</name>
    <dbReference type="NCBI Taxonomy" id="1656914"/>
    <lineage>
        <taxon>Bacteria</taxon>
        <taxon>Bacillati</taxon>
        <taxon>Actinomycetota</taxon>
        <taxon>Actinomycetes</taxon>
        <taxon>Pseudonocardiales</taxon>
        <taxon>Pseudonocardiaceae</taxon>
        <taxon>Amycolatopsis</taxon>
    </lineage>
</organism>
<feature type="region of interest" description="Disordered" evidence="1">
    <location>
        <begin position="1"/>
        <end position="37"/>
    </location>
</feature>
<keyword evidence="2" id="KW-0812">Transmembrane</keyword>
<evidence type="ECO:0000256" key="1">
    <source>
        <dbReference type="SAM" id="MobiDB-lite"/>
    </source>
</evidence>
<comment type="caution">
    <text evidence="3">The sequence shown here is derived from an EMBL/GenBank/DDBJ whole genome shotgun (WGS) entry which is preliminary data.</text>
</comment>